<dbReference type="Gene3D" id="1.25.10.10">
    <property type="entry name" value="Leucine-rich Repeat Variant"/>
    <property type="match status" value="1"/>
</dbReference>
<dbReference type="PANTHER" id="PTHR19316:SF18">
    <property type="entry name" value="HSP70-BINDING PROTEIN 1"/>
    <property type="match status" value="1"/>
</dbReference>
<dbReference type="STRING" id="2880.D7FW70"/>
<dbReference type="InterPro" id="IPR011989">
    <property type="entry name" value="ARM-like"/>
</dbReference>
<evidence type="ECO:0000313" key="2">
    <source>
        <dbReference type="Proteomes" id="UP000002630"/>
    </source>
</evidence>
<dbReference type="GO" id="GO:0000774">
    <property type="term" value="F:adenyl-nucleotide exchange factor activity"/>
    <property type="evidence" value="ECO:0007669"/>
    <property type="project" value="TreeGrafter"/>
</dbReference>
<name>D7FW70_ECTSI</name>
<dbReference type="InterPro" id="IPR016024">
    <property type="entry name" value="ARM-type_fold"/>
</dbReference>
<sequence length="384" mass="41696">MVLMIAMSLVSMESTDDAIMGNPFDLSTEALASIADLDDYPIEDNDAARADRMLAALESIPEGERQGMDLDVEALRSKPLAERLAKLQGLWEVRQQELREAYDAMPKVNELLMERIDILNNADATDGALTGALTDLEDLLSDIDMARDFHTIGGFPTLASMLRCSRPEGVRELAAWAVGTAVKNEPEHQLWALEDGPDSQPSVLALLLENAMAATTPTLRSKVVYALSACLTNSGDVQLQFGSRMGEAVLSAMYGADGSDRRVRMKTLTLMSDLLQEAARGSPAAVLATMPVGSTASSGGAWCRRVDEALQHAHSPAALEKAIEAVQSFTPSCRDQFAQLDTKRRLEGLAQQCRSSPPEGFEVAEEEFHKELTQKLEECAVALR</sequence>
<dbReference type="SUPFAM" id="SSF48371">
    <property type="entry name" value="ARM repeat"/>
    <property type="match status" value="1"/>
</dbReference>
<dbReference type="PANTHER" id="PTHR19316">
    <property type="entry name" value="PROTEIN FOLDING REGULATOR"/>
    <property type="match status" value="1"/>
</dbReference>
<evidence type="ECO:0008006" key="3">
    <source>
        <dbReference type="Google" id="ProtNLM"/>
    </source>
</evidence>
<dbReference type="OrthoDB" id="195523at2759"/>
<protein>
    <recommendedName>
        <fullName evidence="3">Nucleotide exchange factor Fes1 domain-containing protein</fullName>
    </recommendedName>
</protein>
<dbReference type="Proteomes" id="UP000002630">
    <property type="component" value="Linkage Group LG02"/>
</dbReference>
<dbReference type="EMBL" id="FN648486">
    <property type="protein sequence ID" value="CBJ25590.1"/>
    <property type="molecule type" value="Genomic_DNA"/>
</dbReference>
<organism evidence="1 2">
    <name type="scientific">Ectocarpus siliculosus</name>
    <name type="common">Brown alga</name>
    <name type="synonym">Conferva siliculosa</name>
    <dbReference type="NCBI Taxonomy" id="2880"/>
    <lineage>
        <taxon>Eukaryota</taxon>
        <taxon>Sar</taxon>
        <taxon>Stramenopiles</taxon>
        <taxon>Ochrophyta</taxon>
        <taxon>PX clade</taxon>
        <taxon>Phaeophyceae</taxon>
        <taxon>Ectocarpales</taxon>
        <taxon>Ectocarpaceae</taxon>
        <taxon>Ectocarpus</taxon>
    </lineage>
</organism>
<dbReference type="InParanoid" id="D7FW70"/>
<dbReference type="GO" id="GO:0005783">
    <property type="term" value="C:endoplasmic reticulum"/>
    <property type="evidence" value="ECO:0007669"/>
    <property type="project" value="TreeGrafter"/>
</dbReference>
<dbReference type="AlphaFoldDB" id="D7FW70"/>
<dbReference type="EMBL" id="FN649727">
    <property type="protein sequence ID" value="CBJ25590.1"/>
    <property type="molecule type" value="Genomic_DNA"/>
</dbReference>
<reference evidence="1 2" key="1">
    <citation type="journal article" date="2010" name="Nature">
        <title>The Ectocarpus genome and the independent evolution of multicellularity in brown algae.</title>
        <authorList>
            <person name="Cock J.M."/>
            <person name="Sterck L."/>
            <person name="Rouze P."/>
            <person name="Scornet D."/>
            <person name="Allen A.E."/>
            <person name="Amoutzias G."/>
            <person name="Anthouard V."/>
            <person name="Artiguenave F."/>
            <person name="Aury J.M."/>
            <person name="Badger J.H."/>
            <person name="Beszteri B."/>
            <person name="Billiau K."/>
            <person name="Bonnet E."/>
            <person name="Bothwell J.H."/>
            <person name="Bowler C."/>
            <person name="Boyen C."/>
            <person name="Brownlee C."/>
            <person name="Carrano C.J."/>
            <person name="Charrier B."/>
            <person name="Cho G.Y."/>
            <person name="Coelho S.M."/>
            <person name="Collen J."/>
            <person name="Corre E."/>
            <person name="Da Silva C."/>
            <person name="Delage L."/>
            <person name="Delaroque N."/>
            <person name="Dittami S.M."/>
            <person name="Doulbeau S."/>
            <person name="Elias M."/>
            <person name="Farnham G."/>
            <person name="Gachon C.M."/>
            <person name="Gschloessl B."/>
            <person name="Heesch S."/>
            <person name="Jabbari K."/>
            <person name="Jubin C."/>
            <person name="Kawai H."/>
            <person name="Kimura K."/>
            <person name="Kloareg B."/>
            <person name="Kupper F.C."/>
            <person name="Lang D."/>
            <person name="Le Bail A."/>
            <person name="Leblanc C."/>
            <person name="Lerouge P."/>
            <person name="Lohr M."/>
            <person name="Lopez P.J."/>
            <person name="Martens C."/>
            <person name="Maumus F."/>
            <person name="Michel G."/>
            <person name="Miranda-Saavedra D."/>
            <person name="Morales J."/>
            <person name="Moreau H."/>
            <person name="Motomura T."/>
            <person name="Nagasato C."/>
            <person name="Napoli C.A."/>
            <person name="Nelson D.R."/>
            <person name="Nyvall-Collen P."/>
            <person name="Peters A.F."/>
            <person name="Pommier C."/>
            <person name="Potin P."/>
            <person name="Poulain J."/>
            <person name="Quesneville H."/>
            <person name="Read B."/>
            <person name="Rensing S.A."/>
            <person name="Ritter A."/>
            <person name="Rousvoal S."/>
            <person name="Samanta M."/>
            <person name="Samson G."/>
            <person name="Schroeder D.C."/>
            <person name="Segurens B."/>
            <person name="Strittmatter M."/>
            <person name="Tonon T."/>
            <person name="Tregear J.W."/>
            <person name="Valentin K."/>
            <person name="von Dassow P."/>
            <person name="Yamagishi T."/>
            <person name="Van de Peer Y."/>
            <person name="Wincker P."/>
        </authorList>
    </citation>
    <scope>NUCLEOTIDE SEQUENCE [LARGE SCALE GENOMIC DNA]</scope>
    <source>
        <strain evidence="2">Ec32 / CCAP1310/4</strain>
    </source>
</reference>
<dbReference type="InterPro" id="IPR050693">
    <property type="entry name" value="Hsp70_NEF-Inhibitors"/>
</dbReference>
<proteinExistence type="predicted"/>
<gene>
    <name evidence="1" type="ORF">Esi_0003_0285</name>
</gene>
<accession>D7FW70</accession>
<evidence type="ECO:0000313" key="1">
    <source>
        <dbReference type="EMBL" id="CBJ25590.1"/>
    </source>
</evidence>
<dbReference type="eggNOG" id="KOG2160">
    <property type="taxonomic scope" value="Eukaryota"/>
</dbReference>
<keyword evidence="2" id="KW-1185">Reference proteome</keyword>